<gene>
    <name evidence="1" type="ORF">M9H77_06479</name>
</gene>
<keyword evidence="2" id="KW-1185">Reference proteome</keyword>
<dbReference type="Proteomes" id="UP001060085">
    <property type="component" value="Linkage Group LG02"/>
</dbReference>
<proteinExistence type="predicted"/>
<accession>A0ACC0BS91</accession>
<reference evidence="2" key="1">
    <citation type="journal article" date="2023" name="Nat. Plants">
        <title>Single-cell RNA sequencing provides a high-resolution roadmap for understanding the multicellular compartmentation of specialized metabolism.</title>
        <authorList>
            <person name="Sun S."/>
            <person name="Shen X."/>
            <person name="Li Y."/>
            <person name="Li Y."/>
            <person name="Wang S."/>
            <person name="Li R."/>
            <person name="Zhang H."/>
            <person name="Shen G."/>
            <person name="Guo B."/>
            <person name="Wei J."/>
            <person name="Xu J."/>
            <person name="St-Pierre B."/>
            <person name="Chen S."/>
            <person name="Sun C."/>
        </authorList>
    </citation>
    <scope>NUCLEOTIDE SEQUENCE [LARGE SCALE GENOMIC DNA]</scope>
</reference>
<evidence type="ECO:0000313" key="2">
    <source>
        <dbReference type="Proteomes" id="UP001060085"/>
    </source>
</evidence>
<dbReference type="EMBL" id="CM044702">
    <property type="protein sequence ID" value="KAI5675529.1"/>
    <property type="molecule type" value="Genomic_DNA"/>
</dbReference>
<protein>
    <submittedName>
        <fullName evidence="1">Uncharacterized protein</fullName>
    </submittedName>
</protein>
<name>A0ACC0BS91_CATRO</name>
<evidence type="ECO:0000313" key="1">
    <source>
        <dbReference type="EMBL" id="KAI5675529.1"/>
    </source>
</evidence>
<organism evidence="1 2">
    <name type="scientific">Catharanthus roseus</name>
    <name type="common">Madagascar periwinkle</name>
    <name type="synonym">Vinca rosea</name>
    <dbReference type="NCBI Taxonomy" id="4058"/>
    <lineage>
        <taxon>Eukaryota</taxon>
        <taxon>Viridiplantae</taxon>
        <taxon>Streptophyta</taxon>
        <taxon>Embryophyta</taxon>
        <taxon>Tracheophyta</taxon>
        <taxon>Spermatophyta</taxon>
        <taxon>Magnoliopsida</taxon>
        <taxon>eudicotyledons</taxon>
        <taxon>Gunneridae</taxon>
        <taxon>Pentapetalae</taxon>
        <taxon>asterids</taxon>
        <taxon>lamiids</taxon>
        <taxon>Gentianales</taxon>
        <taxon>Apocynaceae</taxon>
        <taxon>Rauvolfioideae</taxon>
        <taxon>Vinceae</taxon>
        <taxon>Catharanthinae</taxon>
        <taxon>Catharanthus</taxon>
    </lineage>
</organism>
<comment type="caution">
    <text evidence="1">The sequence shown here is derived from an EMBL/GenBank/DDBJ whole genome shotgun (WGS) entry which is preliminary data.</text>
</comment>
<sequence length="149" mass="15397">MSDPRQINTAVLDDDDHFHNHGRKDAYHLASSDSPHLILTQVQLKEDNEGAEEQGLAGSSSASHSWTAARPSSSGSSSPTMLGWAAGTATSSSSSNHLGWDAHGRAAHPPAHRSIRGGADPDGTDERLGMAASALASAPVGIPSLSPEQ</sequence>